<dbReference type="PATRIC" id="fig|1339316.3.peg.5232"/>
<dbReference type="PROSITE" id="PS51257">
    <property type="entry name" value="PROKAR_LIPOPROTEIN"/>
    <property type="match status" value="1"/>
</dbReference>
<name>A0A015TZ92_BACFG</name>
<dbReference type="AlphaFoldDB" id="A0A015TZ92"/>
<dbReference type="Proteomes" id="UP000020773">
    <property type="component" value="Unassembled WGS sequence"/>
</dbReference>
<comment type="caution">
    <text evidence="1">The sequence shown here is derived from an EMBL/GenBank/DDBJ whole genome shotgun (WGS) entry which is preliminary data.</text>
</comment>
<organism evidence="1 2">
    <name type="scientific">Bacteroides fragilis str. 3998T(B)3</name>
    <dbReference type="NCBI Taxonomy" id="1339316"/>
    <lineage>
        <taxon>Bacteria</taxon>
        <taxon>Pseudomonadati</taxon>
        <taxon>Bacteroidota</taxon>
        <taxon>Bacteroidia</taxon>
        <taxon>Bacteroidales</taxon>
        <taxon>Bacteroidaceae</taxon>
        <taxon>Bacteroides</taxon>
    </lineage>
</organism>
<evidence type="ECO:0008006" key="3">
    <source>
        <dbReference type="Google" id="ProtNLM"/>
    </source>
</evidence>
<reference evidence="1 2" key="1">
    <citation type="submission" date="2014-02" db="EMBL/GenBank/DDBJ databases">
        <authorList>
            <person name="Sears C."/>
            <person name="Carroll K."/>
            <person name="Sack B.R."/>
            <person name="Qadri F."/>
            <person name="Myers L.L."/>
            <person name="Chung G.-T."/>
            <person name="Escheverria P."/>
            <person name="Fraser C.M."/>
            <person name="Sadzewicz L."/>
            <person name="Shefchek K.A."/>
            <person name="Tallon L."/>
            <person name="Das S.P."/>
            <person name="Daugherty S."/>
            <person name="Mongodin E.F."/>
        </authorList>
    </citation>
    <scope>NUCLEOTIDE SEQUENCE [LARGE SCALE GENOMIC DNA]</scope>
    <source>
        <strain evidence="2">3998T(B)3</strain>
    </source>
</reference>
<evidence type="ECO:0000313" key="2">
    <source>
        <dbReference type="Proteomes" id="UP000020773"/>
    </source>
</evidence>
<dbReference type="EMBL" id="JGDB01000377">
    <property type="protein sequence ID" value="EXY87812.1"/>
    <property type="molecule type" value="Genomic_DNA"/>
</dbReference>
<protein>
    <recommendedName>
        <fullName evidence="3">Lipoprotein</fullName>
    </recommendedName>
</protein>
<accession>A0A015TZ92</accession>
<proteinExistence type="predicted"/>
<gene>
    <name evidence="1" type="ORF">M125_5561</name>
</gene>
<evidence type="ECO:0000313" key="1">
    <source>
        <dbReference type="EMBL" id="EXY87812.1"/>
    </source>
</evidence>
<sequence length="39" mass="4688">MKNLILVLGYFFFLISCQQTEKERLEELVKNWNGKEVLL</sequence>